<gene>
    <name evidence="2" type="ORF">PDESU_02334</name>
</gene>
<evidence type="ECO:0000259" key="1">
    <source>
        <dbReference type="Pfam" id="PF18765"/>
    </source>
</evidence>
<feature type="domain" description="Polymerase beta nucleotidyltransferase" evidence="1">
    <location>
        <begin position="13"/>
        <end position="103"/>
    </location>
</feature>
<dbReference type="SUPFAM" id="SSF81301">
    <property type="entry name" value="Nucleotidyltransferase"/>
    <property type="match status" value="1"/>
</dbReference>
<evidence type="ECO:0000313" key="3">
    <source>
        <dbReference type="Proteomes" id="UP000366872"/>
    </source>
</evidence>
<organism evidence="2 3">
    <name type="scientific">Pontiella desulfatans</name>
    <dbReference type="NCBI Taxonomy" id="2750659"/>
    <lineage>
        <taxon>Bacteria</taxon>
        <taxon>Pseudomonadati</taxon>
        <taxon>Kiritimatiellota</taxon>
        <taxon>Kiritimatiellia</taxon>
        <taxon>Kiritimatiellales</taxon>
        <taxon>Pontiellaceae</taxon>
        <taxon>Pontiella</taxon>
    </lineage>
</organism>
<accession>A0A6C2U1L8</accession>
<keyword evidence="3" id="KW-1185">Reference proteome</keyword>
<dbReference type="Gene3D" id="3.30.460.10">
    <property type="entry name" value="Beta Polymerase, domain 2"/>
    <property type="match status" value="1"/>
</dbReference>
<dbReference type="Pfam" id="PF18765">
    <property type="entry name" value="Polbeta"/>
    <property type="match status" value="1"/>
</dbReference>
<dbReference type="InterPro" id="IPR043519">
    <property type="entry name" value="NT_sf"/>
</dbReference>
<sequence>MAFGLTDKDIELIRSAIEQHREIDEVLVFGSRAMGNHKVGSDVDLAVKGNGVSLRTISSLSSRLNEEAPLPYQFDVIDYATIDTPALIEHIDVHGKALYQRKERAE</sequence>
<dbReference type="AlphaFoldDB" id="A0A6C2U1L8"/>
<evidence type="ECO:0000313" key="2">
    <source>
        <dbReference type="EMBL" id="VGO13777.1"/>
    </source>
</evidence>
<protein>
    <recommendedName>
        <fullName evidence="1">Polymerase beta nucleotidyltransferase domain-containing protein</fullName>
    </recommendedName>
</protein>
<dbReference type="CDD" id="cd05403">
    <property type="entry name" value="NT_KNTase_like"/>
    <property type="match status" value="1"/>
</dbReference>
<dbReference type="Proteomes" id="UP000366872">
    <property type="component" value="Unassembled WGS sequence"/>
</dbReference>
<name>A0A6C2U1L8_PONDE</name>
<dbReference type="EMBL" id="CAAHFG010000001">
    <property type="protein sequence ID" value="VGO13777.1"/>
    <property type="molecule type" value="Genomic_DNA"/>
</dbReference>
<dbReference type="InterPro" id="IPR041633">
    <property type="entry name" value="Polbeta"/>
</dbReference>
<proteinExistence type="predicted"/>
<reference evidence="2 3" key="1">
    <citation type="submission" date="2019-04" db="EMBL/GenBank/DDBJ databases">
        <authorList>
            <person name="Van Vliet M D."/>
        </authorList>
    </citation>
    <scope>NUCLEOTIDE SEQUENCE [LARGE SCALE GENOMIC DNA]</scope>
    <source>
        <strain evidence="2 3">F1</strain>
    </source>
</reference>